<sequence>MKKLLHAVVVVLLIAYPFLVGWGLAQGHFFWVSMILIGLGVIRLLSKKQQLLWPLTLFAILCGSLSLFLNSGIWLKLYPVMMSIGGLVIFASTLFRPPSMIERFARLIEPDLPETGVRWTRKVTKVWCYFFALNGLISLTTVYLTSTQVWVWYNGFLSYVLMGLLLLGEYILRKRQMRIDQQSKT</sequence>
<dbReference type="AlphaFoldDB" id="S3MQ18"/>
<keyword evidence="1" id="KW-0472">Membrane</keyword>
<feature type="transmembrane region" description="Helical" evidence="1">
    <location>
        <begin position="150"/>
        <end position="172"/>
    </location>
</feature>
<proteinExistence type="predicted"/>
<evidence type="ECO:0000313" key="3">
    <source>
        <dbReference type="Proteomes" id="UP000014568"/>
    </source>
</evidence>
<protein>
    <recommendedName>
        <fullName evidence="4">Clp protease</fullName>
    </recommendedName>
</protein>
<dbReference type="eggNOG" id="COG4648">
    <property type="taxonomic scope" value="Bacteria"/>
</dbReference>
<feature type="transmembrane region" description="Helical" evidence="1">
    <location>
        <begin position="27"/>
        <end position="45"/>
    </location>
</feature>
<feature type="transmembrane region" description="Helical" evidence="1">
    <location>
        <begin position="52"/>
        <end position="71"/>
    </location>
</feature>
<comment type="caution">
    <text evidence="2">The sequence shown here is derived from an EMBL/GenBank/DDBJ whole genome shotgun (WGS) entry which is preliminary data.</text>
</comment>
<keyword evidence="1" id="KW-0812">Transmembrane</keyword>
<keyword evidence="1" id="KW-1133">Transmembrane helix</keyword>
<dbReference type="Pfam" id="PF04279">
    <property type="entry name" value="IspA"/>
    <property type="match status" value="1"/>
</dbReference>
<dbReference type="STRING" id="632955.GCA_000829675_02610"/>
<feature type="transmembrane region" description="Helical" evidence="1">
    <location>
        <begin position="77"/>
        <end position="95"/>
    </location>
</feature>
<dbReference type="GO" id="GO:0016020">
    <property type="term" value="C:membrane"/>
    <property type="evidence" value="ECO:0007669"/>
    <property type="project" value="InterPro"/>
</dbReference>
<accession>S3MQ18</accession>
<keyword evidence="3" id="KW-1185">Reference proteome</keyword>
<name>S3MQ18_9GAMM</name>
<dbReference type="OrthoDB" id="8537043at2"/>
<dbReference type="HOGENOM" id="CLU_108379_0_0_6"/>
<feature type="transmembrane region" description="Helical" evidence="1">
    <location>
        <begin position="126"/>
        <end position="144"/>
    </location>
</feature>
<gene>
    <name evidence="2" type="ORF">F945_03584</name>
</gene>
<organism evidence="2 3">
    <name type="scientific">Acinetobacter rudis CIP 110305</name>
    <dbReference type="NCBI Taxonomy" id="421052"/>
    <lineage>
        <taxon>Bacteria</taxon>
        <taxon>Pseudomonadati</taxon>
        <taxon>Pseudomonadota</taxon>
        <taxon>Gammaproteobacteria</taxon>
        <taxon>Moraxellales</taxon>
        <taxon>Moraxellaceae</taxon>
        <taxon>Acinetobacter</taxon>
    </lineage>
</organism>
<dbReference type="InterPro" id="IPR006008">
    <property type="entry name" value="YciB"/>
</dbReference>
<dbReference type="RefSeq" id="WP_016657942.1">
    <property type="nucleotide sequence ID" value="NZ_KE340355.1"/>
</dbReference>
<evidence type="ECO:0000313" key="2">
    <source>
        <dbReference type="EMBL" id="EPF70020.1"/>
    </source>
</evidence>
<dbReference type="EMBL" id="ATGI01000039">
    <property type="protein sequence ID" value="EPF70020.1"/>
    <property type="molecule type" value="Genomic_DNA"/>
</dbReference>
<reference evidence="2 3" key="1">
    <citation type="submission" date="2013-06" db="EMBL/GenBank/DDBJ databases">
        <title>The Genome Sequence of Acinetobacter rudis CIP 110305.</title>
        <authorList>
            <consortium name="The Broad Institute Genome Sequencing Platform"/>
            <consortium name="The Broad Institute Genome Sequencing Center for Infectious Disease"/>
            <person name="Cerqueira G."/>
            <person name="Feldgarden M."/>
            <person name="Courvalin P."/>
            <person name="Perichon B."/>
            <person name="Grillot-Courvalin C."/>
            <person name="Clermont D."/>
            <person name="Rocha E."/>
            <person name="Yoon E.-J."/>
            <person name="Nemec A."/>
            <person name="Young S.K."/>
            <person name="Zeng Q."/>
            <person name="Gargeya S."/>
            <person name="Fitzgerald M."/>
            <person name="Abouelleil A."/>
            <person name="Alvarado L."/>
            <person name="Berlin A.M."/>
            <person name="Chapman S.B."/>
            <person name="Dewar J."/>
            <person name="Goldberg J."/>
            <person name="Griggs A."/>
            <person name="Gujja S."/>
            <person name="Hansen M."/>
            <person name="Howarth C."/>
            <person name="Imamovic A."/>
            <person name="Larimer J."/>
            <person name="McCowan C."/>
            <person name="Murphy C."/>
            <person name="Pearson M."/>
            <person name="Priest M."/>
            <person name="Roberts A."/>
            <person name="Saif S."/>
            <person name="Shea T."/>
            <person name="Sykes S."/>
            <person name="Wortman J."/>
            <person name="Nusbaum C."/>
            <person name="Birren B."/>
        </authorList>
    </citation>
    <scope>NUCLEOTIDE SEQUENCE [LARGE SCALE GENOMIC DNA]</scope>
    <source>
        <strain evidence="2 3">CIP 110305</strain>
    </source>
</reference>
<dbReference type="PATRIC" id="fig|421052.3.peg.3515"/>
<evidence type="ECO:0008006" key="4">
    <source>
        <dbReference type="Google" id="ProtNLM"/>
    </source>
</evidence>
<evidence type="ECO:0000256" key="1">
    <source>
        <dbReference type="SAM" id="Phobius"/>
    </source>
</evidence>
<dbReference type="Proteomes" id="UP000014568">
    <property type="component" value="Unassembled WGS sequence"/>
</dbReference>